<dbReference type="AlphaFoldDB" id="A0A6G1ICP6"/>
<dbReference type="InterPro" id="IPR024083">
    <property type="entry name" value="Fumarase/histidase_N"/>
</dbReference>
<protein>
    <submittedName>
        <fullName evidence="2">Phenylalanine ammonia-lyase-like protein</fullName>
    </submittedName>
</protein>
<proteinExistence type="inferred from homology"/>
<keyword evidence="3" id="KW-1185">Reference proteome</keyword>
<dbReference type="EMBL" id="MU005642">
    <property type="protein sequence ID" value="KAF2675976.1"/>
    <property type="molecule type" value="Genomic_DNA"/>
</dbReference>
<dbReference type="InterPro" id="IPR023144">
    <property type="entry name" value="Phe_NH3-lyase_shielding_dom_sf"/>
</dbReference>
<comment type="similarity">
    <text evidence="1">Belongs to the PAL/histidase family.</text>
</comment>
<accession>A0A6G1ICP6</accession>
<dbReference type="Proteomes" id="UP000799291">
    <property type="component" value="Unassembled WGS sequence"/>
</dbReference>
<gene>
    <name evidence="2" type="ORF">K458DRAFT_323134</name>
</gene>
<name>A0A6G1ICP6_9PLEO</name>
<dbReference type="Pfam" id="PF00221">
    <property type="entry name" value="Lyase_aromatic"/>
    <property type="match status" value="1"/>
</dbReference>
<sequence length="711" mass="77880">MAAGEFSRVLVSHWRELQDKLRSQDEEITIDGQNLSLAAVVACARYGQDVGLSAEMVEVIRQHTEKIYGVLRDGETIPGTHTSWGGTPSQGAHMQTAAMEHIQRGLIRDSHFGILSGETDFDNSHALRMFSSAIPLSDPVESTSMPESWVRATMIIRVNTLAYETAGVRPLLLEKLTQLLNMDVIPRVPLRASISGAGDLSPLSYIGGVLQGKPAVQAWIGDRIQGGRKLVPGDEALNYADIDALEIRAKEGMAIFAGTAPSAGIACLALHEAMCLSALAQVLTAMSAEALCCAEESFHPLISELRPHPGQTECANNLRSFIQGSKLTVSDVHSKDFLARSDRYGCRTAPQWIGPVLEDFQLAHSQICIEINSTTDNPIIDYSGKMLHGGNFQAKAVTSAMEKVRQACQSLGQIFFAQCTELINPASNKGLAPNLVVDEPSQSGIFKGTDILIAGLQSELGFLSNPVSTHVQFAEMGYQGINSLALISGRYTLTAVDVLTQLAAAHLVALCQALDLRALHIQFLYALAPKFKLLTRRCLSECIEQITPSSDGGGAEIAYDLWVHLSEQINRTTHLDSRARFESAMDYLQTRLLREVPATQQSLQSVQQWNYDCVNEASSTYQTVRTRYLGNPDATPILGKASRRMYTYVRRTLEIPLFGSEYLGKAEWDDGTSQFNNRYKYRSMGAMISAVYEAMRNGALFATVVNCFEEV</sequence>
<dbReference type="SUPFAM" id="SSF48557">
    <property type="entry name" value="L-aspartase-like"/>
    <property type="match status" value="1"/>
</dbReference>
<dbReference type="Gene3D" id="1.20.200.10">
    <property type="entry name" value="Fumarase/aspartase (Central domain)"/>
    <property type="match status" value="1"/>
</dbReference>
<dbReference type="GO" id="GO:0016829">
    <property type="term" value="F:lyase activity"/>
    <property type="evidence" value="ECO:0007669"/>
    <property type="project" value="UniProtKB-KW"/>
</dbReference>
<dbReference type="InterPro" id="IPR001106">
    <property type="entry name" value="Aromatic_Lyase"/>
</dbReference>
<reference evidence="2" key="1">
    <citation type="journal article" date="2020" name="Stud. Mycol.">
        <title>101 Dothideomycetes genomes: a test case for predicting lifestyles and emergence of pathogens.</title>
        <authorList>
            <person name="Haridas S."/>
            <person name="Albert R."/>
            <person name="Binder M."/>
            <person name="Bloem J."/>
            <person name="Labutti K."/>
            <person name="Salamov A."/>
            <person name="Andreopoulos B."/>
            <person name="Baker S."/>
            <person name="Barry K."/>
            <person name="Bills G."/>
            <person name="Bluhm B."/>
            <person name="Cannon C."/>
            <person name="Castanera R."/>
            <person name="Culley D."/>
            <person name="Daum C."/>
            <person name="Ezra D."/>
            <person name="Gonzalez J."/>
            <person name="Henrissat B."/>
            <person name="Kuo A."/>
            <person name="Liang C."/>
            <person name="Lipzen A."/>
            <person name="Lutzoni F."/>
            <person name="Magnuson J."/>
            <person name="Mondo S."/>
            <person name="Nolan M."/>
            <person name="Ohm R."/>
            <person name="Pangilinan J."/>
            <person name="Park H.-J."/>
            <person name="Ramirez L."/>
            <person name="Alfaro M."/>
            <person name="Sun H."/>
            <person name="Tritt A."/>
            <person name="Yoshinaga Y."/>
            <person name="Zwiers L.-H."/>
            <person name="Turgeon B."/>
            <person name="Goodwin S."/>
            <person name="Spatafora J."/>
            <person name="Crous P."/>
            <person name="Grigoriev I."/>
        </authorList>
    </citation>
    <scope>NUCLEOTIDE SEQUENCE</scope>
    <source>
        <strain evidence="2">CBS 122367</strain>
    </source>
</reference>
<dbReference type="Gene3D" id="1.10.274.20">
    <property type="entry name" value="Phenylalanine ammonia-lyase 1, domain 3"/>
    <property type="match status" value="1"/>
</dbReference>
<keyword evidence="2" id="KW-0456">Lyase</keyword>
<dbReference type="PANTHER" id="PTHR10362">
    <property type="entry name" value="HISTIDINE AMMONIA-LYASE"/>
    <property type="match status" value="1"/>
</dbReference>
<dbReference type="CDD" id="cd00332">
    <property type="entry name" value="PAL-HAL"/>
    <property type="match status" value="1"/>
</dbReference>
<evidence type="ECO:0000256" key="1">
    <source>
        <dbReference type="ARBA" id="ARBA00007238"/>
    </source>
</evidence>
<evidence type="ECO:0000313" key="3">
    <source>
        <dbReference type="Proteomes" id="UP000799291"/>
    </source>
</evidence>
<dbReference type="Gene3D" id="1.10.275.10">
    <property type="entry name" value="Fumarase/aspartase (N-terminal domain)"/>
    <property type="match status" value="1"/>
</dbReference>
<dbReference type="OrthoDB" id="10051290at2759"/>
<organism evidence="2 3">
    <name type="scientific">Lentithecium fluviatile CBS 122367</name>
    <dbReference type="NCBI Taxonomy" id="1168545"/>
    <lineage>
        <taxon>Eukaryota</taxon>
        <taxon>Fungi</taxon>
        <taxon>Dikarya</taxon>
        <taxon>Ascomycota</taxon>
        <taxon>Pezizomycotina</taxon>
        <taxon>Dothideomycetes</taxon>
        <taxon>Pleosporomycetidae</taxon>
        <taxon>Pleosporales</taxon>
        <taxon>Massarineae</taxon>
        <taxon>Lentitheciaceae</taxon>
        <taxon>Lentithecium</taxon>
    </lineage>
</organism>
<dbReference type="InterPro" id="IPR008948">
    <property type="entry name" value="L-Aspartase-like"/>
</dbReference>
<evidence type="ECO:0000313" key="2">
    <source>
        <dbReference type="EMBL" id="KAF2675976.1"/>
    </source>
</evidence>